<feature type="compositionally biased region" description="Low complexity" evidence="10">
    <location>
        <begin position="631"/>
        <end position="644"/>
    </location>
</feature>
<evidence type="ECO:0000256" key="6">
    <source>
        <dbReference type="ARBA" id="ARBA00030073"/>
    </source>
</evidence>
<evidence type="ECO:0000256" key="8">
    <source>
        <dbReference type="ARBA" id="ARBA00047550"/>
    </source>
</evidence>
<comment type="caution">
    <text evidence="12">The sequence shown here is derived from an EMBL/GenBank/DDBJ whole genome shotgun (WGS) entry which is preliminary data.</text>
</comment>
<name>A0A1C1CTF7_9EURO</name>
<comment type="similarity">
    <text evidence="2">Belongs to the HTP reductase family.</text>
</comment>
<feature type="region of interest" description="Disordered" evidence="10">
    <location>
        <begin position="135"/>
        <end position="157"/>
    </location>
</feature>
<proteinExistence type="inferred from homology"/>
<evidence type="ECO:0000256" key="1">
    <source>
        <dbReference type="ARBA" id="ARBA00003555"/>
    </source>
</evidence>
<dbReference type="eggNOG" id="ENOG502S17A">
    <property type="taxonomic scope" value="Eukaryota"/>
</dbReference>
<organism evidence="12 13">
    <name type="scientific">Cladophialophora carrionii</name>
    <dbReference type="NCBI Taxonomy" id="86049"/>
    <lineage>
        <taxon>Eukaryota</taxon>
        <taxon>Fungi</taxon>
        <taxon>Dikarya</taxon>
        <taxon>Ascomycota</taxon>
        <taxon>Pezizomycotina</taxon>
        <taxon>Eurotiomycetes</taxon>
        <taxon>Chaetothyriomycetidae</taxon>
        <taxon>Chaetothyriales</taxon>
        <taxon>Herpotrichiellaceae</taxon>
        <taxon>Cladophialophora</taxon>
    </lineage>
</organism>
<gene>
    <name evidence="12" type="ORF">CLCR_08141</name>
</gene>
<dbReference type="STRING" id="86049.A0A1C1CTF7"/>
<feature type="compositionally biased region" description="Low complexity" evidence="10">
    <location>
        <begin position="697"/>
        <end position="707"/>
    </location>
</feature>
<dbReference type="OrthoDB" id="5432at2759"/>
<dbReference type="GO" id="GO:0008703">
    <property type="term" value="F:5-amino-6-(5-phosphoribosylamino)uracil reductase activity"/>
    <property type="evidence" value="ECO:0007669"/>
    <property type="project" value="InterPro"/>
</dbReference>
<dbReference type="EC" id="1.1.1.302" evidence="3"/>
<evidence type="ECO:0000256" key="2">
    <source>
        <dbReference type="ARBA" id="ARBA00009723"/>
    </source>
</evidence>
<dbReference type="InterPro" id="IPR002734">
    <property type="entry name" value="RibDG_C"/>
</dbReference>
<evidence type="ECO:0000256" key="10">
    <source>
        <dbReference type="SAM" id="MobiDB-lite"/>
    </source>
</evidence>
<feature type="region of interest" description="Disordered" evidence="10">
    <location>
        <begin position="267"/>
        <end position="292"/>
    </location>
</feature>
<evidence type="ECO:0000256" key="7">
    <source>
        <dbReference type="ARBA" id="ARBA00031630"/>
    </source>
</evidence>
<dbReference type="SUPFAM" id="SSF53597">
    <property type="entry name" value="Dihydrofolate reductase-like"/>
    <property type="match status" value="1"/>
</dbReference>
<dbReference type="VEuPathDB" id="FungiDB:CLCR_08141"/>
<evidence type="ECO:0000256" key="5">
    <source>
        <dbReference type="ARBA" id="ARBA00022619"/>
    </source>
</evidence>
<protein>
    <recommendedName>
        <fullName evidence="4">2,5-diamino-6-ribosylamino-4(3H)-pyrimidinone 5'-phosphate reductase</fullName>
        <ecNumber evidence="3">1.1.1.302</ecNumber>
    </recommendedName>
    <alternativeName>
        <fullName evidence="7">2,5-diamino-6-(5-phospho-D-ribosylamino)pyrimidin-4(3H)-one reductase</fullName>
    </alternativeName>
    <alternativeName>
        <fullName evidence="6">2,5-diamino-6-ribitylamino-4(3H)-pyrimidinone 5'-phosphate synthase</fullName>
    </alternativeName>
</protein>
<evidence type="ECO:0000256" key="9">
    <source>
        <dbReference type="ARBA" id="ARBA00049020"/>
    </source>
</evidence>
<dbReference type="AlphaFoldDB" id="A0A1C1CTF7"/>
<dbReference type="Proteomes" id="UP000094526">
    <property type="component" value="Unassembled WGS sequence"/>
</dbReference>
<evidence type="ECO:0000313" key="12">
    <source>
        <dbReference type="EMBL" id="OCT51787.1"/>
    </source>
</evidence>
<feature type="region of interest" description="Disordered" evidence="10">
    <location>
        <begin position="602"/>
        <end position="707"/>
    </location>
</feature>
<feature type="compositionally biased region" description="Pro residues" evidence="10">
    <location>
        <begin position="645"/>
        <end position="662"/>
    </location>
</feature>
<evidence type="ECO:0000256" key="4">
    <source>
        <dbReference type="ARBA" id="ARBA00015035"/>
    </source>
</evidence>
<feature type="compositionally biased region" description="Acidic residues" evidence="10">
    <location>
        <begin position="1"/>
        <end position="31"/>
    </location>
</feature>
<dbReference type="InterPro" id="IPR024072">
    <property type="entry name" value="DHFR-like_dom_sf"/>
</dbReference>
<accession>A0A1C1CTF7</accession>
<dbReference type="GO" id="GO:0009231">
    <property type="term" value="P:riboflavin biosynthetic process"/>
    <property type="evidence" value="ECO:0007669"/>
    <property type="project" value="UniProtKB-KW"/>
</dbReference>
<dbReference type="InterPro" id="IPR050765">
    <property type="entry name" value="Riboflavin_Biosynth_HTPR"/>
</dbReference>
<keyword evidence="5" id="KW-0686">Riboflavin biosynthesis</keyword>
<evidence type="ECO:0000313" key="13">
    <source>
        <dbReference type="Proteomes" id="UP000094526"/>
    </source>
</evidence>
<dbReference type="Pfam" id="PF01872">
    <property type="entry name" value="RibD_C"/>
    <property type="match status" value="1"/>
</dbReference>
<comment type="catalytic activity">
    <reaction evidence="8">
        <text>2,5-diamino-6-(1-D-ribitylamino)pyrimidin-4(3H)-one 5'-phosphate + NAD(+) = 2,5-diamino-6-(1-D-ribosylamino)pyrimidin-4(3H)-one 5'-phosphate + NADH + H(+)</text>
        <dbReference type="Rhea" id="RHEA:27274"/>
        <dbReference type="ChEBI" id="CHEBI:15378"/>
        <dbReference type="ChEBI" id="CHEBI:57540"/>
        <dbReference type="ChEBI" id="CHEBI:57945"/>
        <dbReference type="ChEBI" id="CHEBI:58890"/>
        <dbReference type="ChEBI" id="CHEBI:59545"/>
        <dbReference type="EC" id="1.1.1.302"/>
    </reaction>
</comment>
<comment type="catalytic activity">
    <reaction evidence="9">
        <text>2,5-diamino-6-(1-D-ribitylamino)pyrimidin-4(3H)-one 5'-phosphate + NADP(+) = 2,5-diamino-6-(1-D-ribosylamino)pyrimidin-4(3H)-one 5'-phosphate + NADPH + H(+)</text>
        <dbReference type="Rhea" id="RHEA:27278"/>
        <dbReference type="ChEBI" id="CHEBI:15378"/>
        <dbReference type="ChEBI" id="CHEBI:57783"/>
        <dbReference type="ChEBI" id="CHEBI:58349"/>
        <dbReference type="ChEBI" id="CHEBI:58890"/>
        <dbReference type="ChEBI" id="CHEBI:59545"/>
        <dbReference type="EC" id="1.1.1.302"/>
    </reaction>
</comment>
<dbReference type="VEuPathDB" id="FungiDB:G647_06328"/>
<comment type="function">
    <text evidence="1">Catalyzes an early step in riboflavin biosynthesis, the NADPH-dependent reduction of the ribose side chain of 2,5-diamino-6-ribosylamino-4(3H)-pyrimidinone 5'-phosphate, yielding 2,5-diamino-6-ribitylamino-4(3H)-pyrimidinone 5'-phosphate.</text>
</comment>
<evidence type="ECO:0000256" key="3">
    <source>
        <dbReference type="ARBA" id="ARBA00012851"/>
    </source>
</evidence>
<dbReference type="PANTHER" id="PTHR38011">
    <property type="entry name" value="DIHYDROFOLATE REDUCTASE FAMILY PROTEIN (AFU_ORTHOLOGUE AFUA_8G06820)"/>
    <property type="match status" value="1"/>
</dbReference>
<reference evidence="13" key="1">
    <citation type="submission" date="2015-07" db="EMBL/GenBank/DDBJ databases">
        <authorList>
            <person name="Teixeira M.M."/>
            <person name="Souza R.C."/>
            <person name="Almeida L.G."/>
            <person name="Vicente V.A."/>
            <person name="de Hoog S."/>
            <person name="Bocca A.L."/>
            <person name="de Almeida S.R."/>
            <person name="Vasconcelos A.T."/>
            <person name="Felipe M.S."/>
        </authorList>
    </citation>
    <scope>NUCLEOTIDE SEQUENCE [LARGE SCALE GENOMIC DNA]</scope>
    <source>
        <strain evidence="13">KSF</strain>
    </source>
</reference>
<feature type="compositionally biased region" description="Pro residues" evidence="10">
    <location>
        <begin position="678"/>
        <end position="696"/>
    </location>
</feature>
<dbReference type="Gene3D" id="3.40.430.10">
    <property type="entry name" value="Dihydrofolate Reductase, subunit A"/>
    <property type="match status" value="1"/>
</dbReference>
<feature type="compositionally biased region" description="Pro residues" evidence="10">
    <location>
        <begin position="276"/>
        <end position="287"/>
    </location>
</feature>
<feature type="region of interest" description="Disordered" evidence="10">
    <location>
        <begin position="1"/>
        <end position="69"/>
    </location>
</feature>
<evidence type="ECO:0000259" key="11">
    <source>
        <dbReference type="Pfam" id="PF01872"/>
    </source>
</evidence>
<feature type="domain" description="Bacterial bifunctional deaminase-reductase C-terminal" evidence="11">
    <location>
        <begin position="342"/>
        <end position="571"/>
    </location>
</feature>
<dbReference type="PANTHER" id="PTHR38011:SF8">
    <property type="entry name" value="2,5-DIAMINO-6-RIBOSYLAMINO-4(3H)-PYRIMIDINONE 5'-PHOSPHATE REDUCTASE"/>
    <property type="match status" value="1"/>
</dbReference>
<dbReference type="EMBL" id="LGRB01000009">
    <property type="protein sequence ID" value="OCT51787.1"/>
    <property type="molecule type" value="Genomic_DNA"/>
</dbReference>
<sequence length="707" mass="78212">MSTDPETPDGADELDHQDDDQLESDGDEDGLNDTSMHDQDEDEGGPDGKRPHGRQYTVVEDEPPDYSVFSNPPNLADIRQRLFNLEDPVQLSTAEWHTYFPFVDNVWRKMRTTESQPEDHTITVDYYACRLRRASTKSYTPRPTPEGKQQRKKRTREEKTCAMTMKVVFHPGDTCTVSRATDGVVKHSHDLDYIDGTKRNTGIMDTARREAAKAYMPASIYWKMWEEPEKMHAAGGKFMKMSDVRNVQYAWRQGNHRTGLKAHKGFTLQRARREPPAPPPPPPPQFQPPAQAGVFGRLEPVKPDTRSEPAVRWDTLQYPHHARGFLESYVPDPKLANVRTRPHVTLTWASSLDSRISQVPGVPTAISGPETKAMTHYLRSRHDAILIGVATAIADDPALNCRLANSTGYGGLAWEFQPRPIIIDPHARLRIHPEMKVLKTASEGRGKAPWVVVAPGAMLHPMAVSTLKAHGGEYLMINDYIPAQGGLNWEGIFNVLFREGIKSIMVEGGGVVLSELLRMHRSHLIDSVILTIAPTFFGKAGVMVSPEPAFDQGGRPIATRLRNVRWQPMGEADVVMCGHMNFDHARPPNGMLQGIEEYSRAAPALPNGPQGSPPSTSQYPHQPLPQPPPSQQQQPQPSPSQQQQPQPPLPPQHRPPASPQPPTVQIHGQNSTNASAPPATPMPQPPAPQSAPPPPLASASADPKSPH</sequence>
<keyword evidence="13" id="KW-1185">Reference proteome</keyword>